<proteinExistence type="predicted"/>
<protein>
    <submittedName>
        <fullName evidence="1">Polyadenylate-binding protein 3</fullName>
    </submittedName>
</protein>
<name>A0ACC0HUE0_9ERIC</name>
<sequence length="362" mass="40592">MEKSFENGELASEEGWTRVSRLQRRPSRFFTVFIANIPESMSVDSLKGIFQRYGKVLNASILDKRTKRYNSRFGFIRYDKLDSAEEATRKFNGAWYGENRLIVKPAQFDKPFPFSRMPPTPTPRSQPPNVSNYQPRHGIFNATFADVVKRKPPIESSLAIQAEAVGNDWLYRSVVIRTSLPNADQFIKESFSSKGANIIQVCPMGVSSILVTKRLDESSEESAMEATVAAVEVANSKGNRVTPREKGTNPMPDMLSTSLNPSKSSQLFLDKPFDPLIYQPTICKPNNPFASGPTQANYPAYTADDAIVNHNRIILNEAQACWEIEKLLAIRSNKPDDEVVSKLHELDNDGTIHEQGDEIQGN</sequence>
<gene>
    <name evidence="1" type="ORF">LOK49_LG05G02681</name>
</gene>
<reference evidence="1 2" key="1">
    <citation type="journal article" date="2022" name="Plant J.">
        <title>Chromosome-level genome of Camellia lanceoleosa provides a valuable resource for understanding genome evolution and self-incompatibility.</title>
        <authorList>
            <person name="Gong W."/>
            <person name="Xiao S."/>
            <person name="Wang L."/>
            <person name="Liao Z."/>
            <person name="Chang Y."/>
            <person name="Mo W."/>
            <person name="Hu G."/>
            <person name="Li W."/>
            <person name="Zhao G."/>
            <person name="Zhu H."/>
            <person name="Hu X."/>
            <person name="Ji K."/>
            <person name="Xiang X."/>
            <person name="Song Q."/>
            <person name="Yuan D."/>
            <person name="Jin S."/>
            <person name="Zhang L."/>
        </authorList>
    </citation>
    <scope>NUCLEOTIDE SEQUENCE [LARGE SCALE GENOMIC DNA]</scope>
    <source>
        <strain evidence="1">SQ_2022a</strain>
    </source>
</reference>
<comment type="caution">
    <text evidence="1">The sequence shown here is derived from an EMBL/GenBank/DDBJ whole genome shotgun (WGS) entry which is preliminary data.</text>
</comment>
<dbReference type="Proteomes" id="UP001060215">
    <property type="component" value="Chromosome 4"/>
</dbReference>
<dbReference type="EMBL" id="CM045761">
    <property type="protein sequence ID" value="KAI8016344.1"/>
    <property type="molecule type" value="Genomic_DNA"/>
</dbReference>
<evidence type="ECO:0000313" key="1">
    <source>
        <dbReference type="EMBL" id="KAI8016344.1"/>
    </source>
</evidence>
<keyword evidence="2" id="KW-1185">Reference proteome</keyword>
<organism evidence="1 2">
    <name type="scientific">Camellia lanceoleosa</name>
    <dbReference type="NCBI Taxonomy" id="1840588"/>
    <lineage>
        <taxon>Eukaryota</taxon>
        <taxon>Viridiplantae</taxon>
        <taxon>Streptophyta</taxon>
        <taxon>Embryophyta</taxon>
        <taxon>Tracheophyta</taxon>
        <taxon>Spermatophyta</taxon>
        <taxon>Magnoliopsida</taxon>
        <taxon>eudicotyledons</taxon>
        <taxon>Gunneridae</taxon>
        <taxon>Pentapetalae</taxon>
        <taxon>asterids</taxon>
        <taxon>Ericales</taxon>
        <taxon>Theaceae</taxon>
        <taxon>Camellia</taxon>
    </lineage>
</organism>
<evidence type="ECO:0000313" key="2">
    <source>
        <dbReference type="Proteomes" id="UP001060215"/>
    </source>
</evidence>
<accession>A0ACC0HUE0</accession>